<keyword evidence="7" id="KW-1185">Reference proteome</keyword>
<proteinExistence type="inferred from homology"/>
<keyword evidence="5" id="KW-0119">Carbohydrate metabolism</keyword>
<dbReference type="GO" id="GO:0008674">
    <property type="term" value="F:2-dehydro-3-deoxy-6-phosphogalactonate aldolase activity"/>
    <property type="evidence" value="ECO:0007669"/>
    <property type="project" value="UniProtKB-EC"/>
</dbReference>
<comment type="pathway">
    <text evidence="1">Carbohydrate acid metabolism.</text>
</comment>
<keyword evidence="4 6" id="KW-0456">Lyase</keyword>
<evidence type="ECO:0000256" key="5">
    <source>
        <dbReference type="ARBA" id="ARBA00023277"/>
    </source>
</evidence>
<evidence type="ECO:0000256" key="4">
    <source>
        <dbReference type="ARBA" id="ARBA00023239"/>
    </source>
</evidence>
<dbReference type="Pfam" id="PF01081">
    <property type="entry name" value="Aldolase"/>
    <property type="match status" value="1"/>
</dbReference>
<dbReference type="InterPro" id="IPR013785">
    <property type="entry name" value="Aldolase_TIM"/>
</dbReference>
<dbReference type="SUPFAM" id="SSF51569">
    <property type="entry name" value="Aldolase"/>
    <property type="match status" value="1"/>
</dbReference>
<dbReference type="Proteomes" id="UP001596422">
    <property type="component" value="Unassembled WGS sequence"/>
</dbReference>
<dbReference type="CDD" id="cd00452">
    <property type="entry name" value="KDPG_aldolase"/>
    <property type="match status" value="1"/>
</dbReference>
<evidence type="ECO:0000256" key="2">
    <source>
        <dbReference type="ARBA" id="ARBA00006906"/>
    </source>
</evidence>
<evidence type="ECO:0000313" key="7">
    <source>
        <dbReference type="Proteomes" id="UP001596422"/>
    </source>
</evidence>
<reference evidence="7" key="1">
    <citation type="journal article" date="2019" name="Int. J. Syst. Evol. Microbiol.">
        <title>The Global Catalogue of Microorganisms (GCM) 10K type strain sequencing project: providing services to taxonomists for standard genome sequencing and annotation.</title>
        <authorList>
            <consortium name="The Broad Institute Genomics Platform"/>
            <consortium name="The Broad Institute Genome Sequencing Center for Infectious Disease"/>
            <person name="Wu L."/>
            <person name="Ma J."/>
        </authorList>
    </citation>
    <scope>NUCLEOTIDE SEQUENCE [LARGE SCALE GENOMIC DNA]</scope>
    <source>
        <strain evidence="7">NBRC 111756</strain>
    </source>
</reference>
<dbReference type="EC" id="4.1.2.21" evidence="6"/>
<evidence type="ECO:0000313" key="6">
    <source>
        <dbReference type="EMBL" id="MFC6668805.1"/>
    </source>
</evidence>
<dbReference type="Gene3D" id="3.20.20.70">
    <property type="entry name" value="Aldolase class I"/>
    <property type="match status" value="1"/>
</dbReference>
<dbReference type="InterPro" id="IPR000887">
    <property type="entry name" value="Aldlse_KDPG_KHG"/>
</dbReference>
<accession>A0ABW1ZST7</accession>
<evidence type="ECO:0000256" key="1">
    <source>
        <dbReference type="ARBA" id="ARBA00004761"/>
    </source>
</evidence>
<dbReference type="PANTHER" id="PTHR30246">
    <property type="entry name" value="2-KETO-3-DEOXY-6-PHOSPHOGLUCONATE ALDOLASE"/>
    <property type="match status" value="1"/>
</dbReference>
<name>A0ABW1ZST7_9GAMM</name>
<dbReference type="EMBL" id="JBHSWE010000001">
    <property type="protein sequence ID" value="MFC6668805.1"/>
    <property type="molecule type" value="Genomic_DNA"/>
</dbReference>
<organism evidence="6 7">
    <name type="scientific">Marinobacterium aestuariivivens</name>
    <dbReference type="NCBI Taxonomy" id="1698799"/>
    <lineage>
        <taxon>Bacteria</taxon>
        <taxon>Pseudomonadati</taxon>
        <taxon>Pseudomonadota</taxon>
        <taxon>Gammaproteobacteria</taxon>
        <taxon>Oceanospirillales</taxon>
        <taxon>Oceanospirillaceae</taxon>
        <taxon>Marinobacterium</taxon>
    </lineage>
</organism>
<dbReference type="RefSeq" id="WP_379907364.1">
    <property type="nucleotide sequence ID" value="NZ_JBHSWE010000001.1"/>
</dbReference>
<comment type="similarity">
    <text evidence="2">Belongs to the KHG/KDPG aldolase family.</text>
</comment>
<evidence type="ECO:0000256" key="3">
    <source>
        <dbReference type="ARBA" id="ARBA00011233"/>
    </source>
</evidence>
<comment type="subunit">
    <text evidence="3">Homotrimer.</text>
</comment>
<protein>
    <submittedName>
        <fullName evidence="6">2-dehydro-3-deoxy-6-phosphogalactonate aldolase</fullName>
        <ecNumber evidence="6">4.1.2.21</ecNumber>
    </submittedName>
</protein>
<comment type="caution">
    <text evidence="6">The sequence shown here is derived from an EMBL/GenBank/DDBJ whole genome shotgun (WGS) entry which is preliminary data.</text>
</comment>
<dbReference type="PANTHER" id="PTHR30246:SF1">
    <property type="entry name" value="2-DEHYDRO-3-DEOXY-6-PHOSPHOGALACTONATE ALDOLASE-RELATED"/>
    <property type="match status" value="1"/>
</dbReference>
<gene>
    <name evidence="6" type="ORF">ACFQDL_00750</name>
</gene>
<sequence>MARVFSHEADIGAGTVLGVDEVARVADAGGHFIVSPNCNPAVIRETRRLGLASYPGVLTPSECFAALEAGATALKVFPAAMMGIDGLKAIRAVLPAGTRVLLVGGVDERNFGQWLAAGADGFGIGTALYRPGKSLAAVAADAKRMVETFDREGQL</sequence>